<dbReference type="CDD" id="cd10918">
    <property type="entry name" value="CE4_NodB_like_5s_6s"/>
    <property type="match status" value="1"/>
</dbReference>
<keyword evidence="1" id="KW-0732">Signal</keyword>
<evidence type="ECO:0000256" key="1">
    <source>
        <dbReference type="ARBA" id="ARBA00022729"/>
    </source>
</evidence>
<protein>
    <recommendedName>
        <fullName evidence="2">NodB homology domain-containing protein</fullName>
    </recommendedName>
</protein>
<dbReference type="Pfam" id="PF01522">
    <property type="entry name" value="Polysacc_deac_1"/>
    <property type="match status" value="1"/>
</dbReference>
<comment type="caution">
    <text evidence="3">The sequence shown here is derived from an EMBL/GenBank/DDBJ whole genome shotgun (WGS) entry which is preliminary data.</text>
</comment>
<dbReference type="EMBL" id="MHQI01000036">
    <property type="protein sequence ID" value="OGZ99605.1"/>
    <property type="molecule type" value="Genomic_DNA"/>
</dbReference>
<accession>A0A1G2KJN9</accession>
<evidence type="ECO:0000313" key="3">
    <source>
        <dbReference type="EMBL" id="OGZ99605.1"/>
    </source>
</evidence>
<dbReference type="GO" id="GO:0016810">
    <property type="term" value="F:hydrolase activity, acting on carbon-nitrogen (but not peptide) bonds"/>
    <property type="evidence" value="ECO:0007669"/>
    <property type="project" value="InterPro"/>
</dbReference>
<dbReference type="STRING" id="1802270.A3C07_04815"/>
<evidence type="ECO:0000313" key="4">
    <source>
        <dbReference type="Proteomes" id="UP000179023"/>
    </source>
</evidence>
<dbReference type="GO" id="GO:0005975">
    <property type="term" value="P:carbohydrate metabolic process"/>
    <property type="evidence" value="ECO:0007669"/>
    <property type="project" value="InterPro"/>
</dbReference>
<dbReference type="PANTHER" id="PTHR34216:SF7">
    <property type="entry name" value="POLY-BETA-1,6-N-ACETYL-D-GLUCOSAMINE N-DEACETYLASE"/>
    <property type="match status" value="1"/>
</dbReference>
<dbReference type="Gene3D" id="3.20.20.370">
    <property type="entry name" value="Glycoside hydrolase/deacetylase"/>
    <property type="match status" value="1"/>
</dbReference>
<evidence type="ECO:0000259" key="2">
    <source>
        <dbReference type="PROSITE" id="PS51677"/>
    </source>
</evidence>
<dbReference type="Proteomes" id="UP000179023">
    <property type="component" value="Unassembled WGS sequence"/>
</dbReference>
<reference evidence="3 4" key="1">
    <citation type="journal article" date="2016" name="Nat. Commun.">
        <title>Thousands of microbial genomes shed light on interconnected biogeochemical processes in an aquifer system.</title>
        <authorList>
            <person name="Anantharaman K."/>
            <person name="Brown C.T."/>
            <person name="Hug L.A."/>
            <person name="Sharon I."/>
            <person name="Castelle C.J."/>
            <person name="Probst A.J."/>
            <person name="Thomas B.C."/>
            <person name="Singh A."/>
            <person name="Wilkins M.J."/>
            <person name="Karaoz U."/>
            <person name="Brodie E.L."/>
            <person name="Williams K.H."/>
            <person name="Hubbard S.S."/>
            <person name="Banfield J.F."/>
        </authorList>
    </citation>
    <scope>NUCLEOTIDE SEQUENCE [LARGE SCALE GENOMIC DNA]</scope>
</reference>
<dbReference type="PANTHER" id="PTHR34216">
    <property type="match status" value="1"/>
</dbReference>
<dbReference type="InterPro" id="IPR011330">
    <property type="entry name" value="Glyco_hydro/deAcase_b/a-brl"/>
</dbReference>
<proteinExistence type="predicted"/>
<sequence length="348" mass="40479">MHEGIKNFLFSLLDYSGAPELALALRKQDESFIVLYHGVAPDLPNYGIYNYRRKFILPENFQTHLSWFQSHFEIVPLSTLIERFLRGLKLPRRYLAITFDDGYANVYHYAFPVLKKFGVPATVFITTDLVEKRSPLWVDRLEYALGYTRQQKLEVEFGEHRRSFRLGTRQERIATDAYLRNYLKKISDSERRNALDKIESLCSVALAPTLETSPYRGLTWEQIRIMTEHKIEFAPHTMSHPILTRMPPQKAEEEIIESYRLLDKRVGNPLPIFAYPNGQREDFSDETAAILRRHGFRAALTTIPGTVDRASNPFALPRFSLDGSDDLRFLRLTISGVRKKMQDIRSLF</sequence>
<dbReference type="SUPFAM" id="SSF88713">
    <property type="entry name" value="Glycoside hydrolase/deacetylase"/>
    <property type="match status" value="1"/>
</dbReference>
<dbReference type="PROSITE" id="PS51677">
    <property type="entry name" value="NODB"/>
    <property type="match status" value="1"/>
</dbReference>
<organism evidence="3 4">
    <name type="scientific">Candidatus Sungbacteria bacterium RIFCSPHIGHO2_02_FULL_47_11</name>
    <dbReference type="NCBI Taxonomy" id="1802270"/>
    <lineage>
        <taxon>Bacteria</taxon>
        <taxon>Candidatus Sungiibacteriota</taxon>
    </lineage>
</organism>
<dbReference type="AlphaFoldDB" id="A0A1G2KJN9"/>
<feature type="domain" description="NodB homology" evidence="2">
    <location>
        <begin position="93"/>
        <end position="348"/>
    </location>
</feature>
<dbReference type="InterPro" id="IPR051398">
    <property type="entry name" value="Polysacch_Deacetylase"/>
</dbReference>
<name>A0A1G2KJN9_9BACT</name>
<gene>
    <name evidence="3" type="ORF">A3C07_04815</name>
</gene>
<dbReference type="InterPro" id="IPR002509">
    <property type="entry name" value="NODB_dom"/>
</dbReference>